<feature type="signal peptide" evidence="1">
    <location>
        <begin position="1"/>
        <end position="25"/>
    </location>
</feature>
<dbReference type="RefSeq" id="WP_118912876.1">
    <property type="nucleotide sequence ID" value="NZ_CBCRVH010000003.1"/>
</dbReference>
<protein>
    <submittedName>
        <fullName evidence="3">Lamin tail domain-containing protein</fullName>
    </submittedName>
</protein>
<evidence type="ECO:0000256" key="1">
    <source>
        <dbReference type="SAM" id="SignalP"/>
    </source>
</evidence>
<organism evidence="3 4">
    <name type="scientific">Dermacoccus abyssi</name>
    <dbReference type="NCBI Taxonomy" id="322596"/>
    <lineage>
        <taxon>Bacteria</taxon>
        <taxon>Bacillati</taxon>
        <taxon>Actinomycetota</taxon>
        <taxon>Actinomycetes</taxon>
        <taxon>Micrococcales</taxon>
        <taxon>Dermacoccaceae</taxon>
        <taxon>Dermacoccus</taxon>
    </lineage>
</organism>
<proteinExistence type="predicted"/>
<dbReference type="InterPro" id="IPR036415">
    <property type="entry name" value="Lamin_tail_dom_sf"/>
</dbReference>
<dbReference type="Pfam" id="PF00932">
    <property type="entry name" value="LTD"/>
    <property type="match status" value="1"/>
</dbReference>
<feature type="chain" id="PRO_5019453396" evidence="1">
    <location>
        <begin position="26"/>
        <end position="159"/>
    </location>
</feature>
<accession>A0A417Z7I9</accession>
<dbReference type="PROSITE" id="PS51841">
    <property type="entry name" value="LTD"/>
    <property type="match status" value="1"/>
</dbReference>
<dbReference type="EMBL" id="QWLM01000004">
    <property type="protein sequence ID" value="RHW46592.1"/>
    <property type="molecule type" value="Genomic_DNA"/>
</dbReference>
<gene>
    <name evidence="3" type="ORF">D1832_04945</name>
</gene>
<dbReference type="Gene3D" id="2.60.40.1260">
    <property type="entry name" value="Lamin Tail domain"/>
    <property type="match status" value="1"/>
</dbReference>
<dbReference type="Proteomes" id="UP000285376">
    <property type="component" value="Unassembled WGS sequence"/>
</dbReference>
<dbReference type="AlphaFoldDB" id="A0A417Z7I9"/>
<dbReference type="SUPFAM" id="SSF74853">
    <property type="entry name" value="Lamin A/C globular tail domain"/>
    <property type="match status" value="1"/>
</dbReference>
<dbReference type="InterPro" id="IPR001322">
    <property type="entry name" value="Lamin_tail_dom"/>
</dbReference>
<feature type="domain" description="LTD" evidence="2">
    <location>
        <begin position="20"/>
        <end position="151"/>
    </location>
</feature>
<evidence type="ECO:0000313" key="4">
    <source>
        <dbReference type="Proteomes" id="UP000285376"/>
    </source>
</evidence>
<evidence type="ECO:0000313" key="3">
    <source>
        <dbReference type="EMBL" id="RHW46592.1"/>
    </source>
</evidence>
<keyword evidence="1" id="KW-0732">Signal</keyword>
<comment type="caution">
    <text evidence="3">The sequence shown here is derived from an EMBL/GenBank/DDBJ whole genome shotgun (WGS) entry which is preliminary data.</text>
</comment>
<name>A0A417Z7I9_9MICO</name>
<evidence type="ECO:0000259" key="2">
    <source>
        <dbReference type="PROSITE" id="PS51841"/>
    </source>
</evidence>
<reference evidence="3 4" key="1">
    <citation type="submission" date="2018-08" db="EMBL/GenBank/DDBJ databases">
        <title>Whole genome sequence analysis of Dermacoccus abyssi bacteria isolated from Deep Mariana trench Micromonospora spp reveals genes involved in the environmental adaptation and production of secondary metabolites.</title>
        <authorList>
            <person name="Abdel-Mageed W.M."/>
            <person name="Lehri B."/>
            <person name="Nouioui I."/>
            <person name="Goodfellow I."/>
            <person name="Jaspars M."/>
            <person name="Karlyshev A."/>
        </authorList>
    </citation>
    <scope>NUCLEOTIDE SEQUENCE [LARGE SCALE GENOMIC DNA]</scope>
    <source>
        <strain evidence="3 4">MT1.1</strain>
    </source>
</reference>
<sequence>MRTVPVLATATMMLAAPMLAPAAQAAPAVKFSRWVVDLPGNDKVTAANLNKEYITLTNTTATTITVGGYRVSDGGSKHVYVIPKGFKLGAKKSVVIRSGQGKNSSTTLYWGQAVKGLKPVSRNSFVWNNSGETATLRNAAGKAVHVCTYKKNKSGSTSC</sequence>